<dbReference type="Proteomes" id="UP000188219">
    <property type="component" value="Chromosome"/>
</dbReference>
<evidence type="ECO:0000259" key="4">
    <source>
        <dbReference type="PROSITE" id="PS51891"/>
    </source>
</evidence>
<dbReference type="SUPFAM" id="SSF51316">
    <property type="entry name" value="Mss4-like"/>
    <property type="match status" value="1"/>
</dbReference>
<dbReference type="InterPro" id="IPR011057">
    <property type="entry name" value="Mss4-like_sf"/>
</dbReference>
<sequence length="125" mass="13701">MIYKGSCHCKAITFEVDAPENIEADHCNCSVCAKSGFLHLIVPLSKFRLLSGGDSISTYTFGSGVAKHTFCKVCGIKPFYTPRSNPDGIDINVNCLDTLPASVNVTEFDGQNWEQYAHKLAHKSK</sequence>
<evidence type="ECO:0000256" key="3">
    <source>
        <dbReference type="ARBA" id="ARBA00022833"/>
    </source>
</evidence>
<reference evidence="5" key="1">
    <citation type="submission" date="2017-02" db="EMBL/GenBank/DDBJ databases">
        <title>Genome of Microbulbifer agarilyticus GP101.</title>
        <authorList>
            <person name="Jung J."/>
            <person name="Bae S.S."/>
            <person name="Baek K."/>
        </authorList>
    </citation>
    <scope>NUCLEOTIDE SEQUENCE [LARGE SCALE GENOMIC DNA]</scope>
    <source>
        <strain evidence="5">GP101</strain>
    </source>
</reference>
<evidence type="ECO:0000313" key="6">
    <source>
        <dbReference type="Proteomes" id="UP000188219"/>
    </source>
</evidence>
<dbReference type="InterPro" id="IPR006913">
    <property type="entry name" value="CENP-V/GFA"/>
</dbReference>
<dbReference type="PANTHER" id="PTHR28620:SF1">
    <property type="entry name" value="CENP-V_GFA DOMAIN-CONTAINING PROTEIN"/>
    <property type="match status" value="1"/>
</dbReference>
<dbReference type="GO" id="GO:0046872">
    <property type="term" value="F:metal ion binding"/>
    <property type="evidence" value="ECO:0007669"/>
    <property type="project" value="UniProtKB-KW"/>
</dbReference>
<dbReference type="Gene3D" id="2.170.150.70">
    <property type="match status" value="1"/>
</dbReference>
<dbReference type="STRING" id="260552.Mag101_01245"/>
<dbReference type="PANTHER" id="PTHR28620">
    <property type="entry name" value="CENTROMERE PROTEIN V"/>
    <property type="match status" value="1"/>
</dbReference>
<dbReference type="GO" id="GO:0016846">
    <property type="term" value="F:carbon-sulfur lyase activity"/>
    <property type="evidence" value="ECO:0007669"/>
    <property type="project" value="InterPro"/>
</dbReference>
<dbReference type="EMBL" id="CP019650">
    <property type="protein sequence ID" value="AQQ66424.1"/>
    <property type="molecule type" value="Genomic_DNA"/>
</dbReference>
<feature type="domain" description="CENP-V/GFA" evidence="4">
    <location>
        <begin position="3"/>
        <end position="114"/>
    </location>
</feature>
<comment type="similarity">
    <text evidence="1">Belongs to the Gfa family.</text>
</comment>
<keyword evidence="2" id="KW-0479">Metal-binding</keyword>
<evidence type="ECO:0000256" key="2">
    <source>
        <dbReference type="ARBA" id="ARBA00022723"/>
    </source>
</evidence>
<proteinExistence type="inferred from homology"/>
<dbReference type="PROSITE" id="PS51891">
    <property type="entry name" value="CENP_V_GFA"/>
    <property type="match status" value="1"/>
</dbReference>
<keyword evidence="6" id="KW-1185">Reference proteome</keyword>
<name>A0A1Q2M148_9GAMM</name>
<accession>A0A1Q2M148</accession>
<dbReference type="InterPro" id="IPR052355">
    <property type="entry name" value="CENP-V-like"/>
</dbReference>
<protein>
    <submittedName>
        <fullName evidence="5">Aldehyde-activating protein</fullName>
    </submittedName>
</protein>
<dbReference type="AlphaFoldDB" id="A0A1Q2M148"/>
<evidence type="ECO:0000313" key="5">
    <source>
        <dbReference type="EMBL" id="AQQ66424.1"/>
    </source>
</evidence>
<dbReference type="KEGG" id="maga:Mag101_01245"/>
<organism evidence="5 6">
    <name type="scientific">Microbulbifer agarilyticus</name>
    <dbReference type="NCBI Taxonomy" id="260552"/>
    <lineage>
        <taxon>Bacteria</taxon>
        <taxon>Pseudomonadati</taxon>
        <taxon>Pseudomonadota</taxon>
        <taxon>Gammaproteobacteria</taxon>
        <taxon>Cellvibrionales</taxon>
        <taxon>Microbulbiferaceae</taxon>
        <taxon>Microbulbifer</taxon>
    </lineage>
</organism>
<evidence type="ECO:0000256" key="1">
    <source>
        <dbReference type="ARBA" id="ARBA00005495"/>
    </source>
</evidence>
<gene>
    <name evidence="5" type="ORF">Mag101_01245</name>
</gene>
<dbReference type="Pfam" id="PF04828">
    <property type="entry name" value="GFA"/>
    <property type="match status" value="1"/>
</dbReference>
<dbReference type="OrthoDB" id="9805575at2"/>
<keyword evidence="3" id="KW-0862">Zinc</keyword>